<reference evidence="1" key="1">
    <citation type="submission" date="2018-02" db="EMBL/GenBank/DDBJ databases">
        <title>Rhizophora mucronata_Transcriptome.</title>
        <authorList>
            <person name="Meera S.P."/>
            <person name="Sreeshan A."/>
            <person name="Augustine A."/>
        </authorList>
    </citation>
    <scope>NUCLEOTIDE SEQUENCE</scope>
    <source>
        <tissue evidence="1">Leaf</tissue>
    </source>
</reference>
<proteinExistence type="predicted"/>
<dbReference type="EMBL" id="GGEC01065544">
    <property type="protein sequence ID" value="MBX46028.1"/>
    <property type="molecule type" value="Transcribed_RNA"/>
</dbReference>
<dbReference type="AlphaFoldDB" id="A0A2P2NU41"/>
<name>A0A2P2NU41_RHIMU</name>
<organism evidence="1">
    <name type="scientific">Rhizophora mucronata</name>
    <name type="common">Asiatic mangrove</name>
    <dbReference type="NCBI Taxonomy" id="61149"/>
    <lineage>
        <taxon>Eukaryota</taxon>
        <taxon>Viridiplantae</taxon>
        <taxon>Streptophyta</taxon>
        <taxon>Embryophyta</taxon>
        <taxon>Tracheophyta</taxon>
        <taxon>Spermatophyta</taxon>
        <taxon>Magnoliopsida</taxon>
        <taxon>eudicotyledons</taxon>
        <taxon>Gunneridae</taxon>
        <taxon>Pentapetalae</taxon>
        <taxon>rosids</taxon>
        <taxon>fabids</taxon>
        <taxon>Malpighiales</taxon>
        <taxon>Rhizophoraceae</taxon>
        <taxon>Rhizophora</taxon>
    </lineage>
</organism>
<accession>A0A2P2NU41</accession>
<protein>
    <submittedName>
        <fullName evidence="1">Uncharacterized protein</fullName>
    </submittedName>
</protein>
<evidence type="ECO:0000313" key="1">
    <source>
        <dbReference type="EMBL" id="MBX46028.1"/>
    </source>
</evidence>
<sequence length="48" mass="5458">MFQFLWRLAFKIKVLHRSAASPTPKKAPKLSLSLLHLSHYLLLTLGPS</sequence>